<evidence type="ECO:0000313" key="5">
    <source>
        <dbReference type="EMBL" id="TBO40866.1"/>
    </source>
</evidence>
<proteinExistence type="inferred from homology"/>
<dbReference type="Pfam" id="PF07691">
    <property type="entry name" value="PA14"/>
    <property type="match status" value="1"/>
</dbReference>
<dbReference type="SUPFAM" id="SSF51011">
    <property type="entry name" value="Glycosyl hydrolase domain"/>
    <property type="match status" value="1"/>
</dbReference>
<feature type="chain" id="PRO_5020345714" evidence="3">
    <location>
        <begin position="20"/>
        <end position="938"/>
    </location>
</feature>
<dbReference type="InterPro" id="IPR000322">
    <property type="entry name" value="Glyco_hydro_31_TIM"/>
</dbReference>
<dbReference type="PANTHER" id="PTHR43863:SF2">
    <property type="entry name" value="MALTASE-GLUCOAMYLASE"/>
    <property type="match status" value="1"/>
</dbReference>
<comment type="similarity">
    <text evidence="1 2">Belongs to the glycosyl hydrolase 31 family.</text>
</comment>
<evidence type="ECO:0000256" key="2">
    <source>
        <dbReference type="RuleBase" id="RU361185"/>
    </source>
</evidence>
<dbReference type="GO" id="GO:0030246">
    <property type="term" value="F:carbohydrate binding"/>
    <property type="evidence" value="ECO:0007669"/>
    <property type="project" value="InterPro"/>
</dbReference>
<accession>A0A4Q9HAG4</accession>
<protein>
    <submittedName>
        <fullName evidence="5">DUF5110 domain-containing protein</fullName>
    </submittedName>
</protein>
<dbReference type="AlphaFoldDB" id="A0A4Q9HAG4"/>
<evidence type="ECO:0000313" key="6">
    <source>
        <dbReference type="Proteomes" id="UP000291819"/>
    </source>
</evidence>
<dbReference type="Gene3D" id="2.60.120.380">
    <property type="match status" value="1"/>
</dbReference>
<dbReference type="InterPro" id="IPR011658">
    <property type="entry name" value="PA14_dom"/>
</dbReference>
<dbReference type="SMART" id="SM00758">
    <property type="entry name" value="PA14"/>
    <property type="match status" value="1"/>
</dbReference>
<evidence type="ECO:0000256" key="3">
    <source>
        <dbReference type="SAM" id="SignalP"/>
    </source>
</evidence>
<dbReference type="InterPro" id="IPR033403">
    <property type="entry name" value="DUF5110"/>
</dbReference>
<keyword evidence="3" id="KW-0732">Signal</keyword>
<dbReference type="InterPro" id="IPR037524">
    <property type="entry name" value="PA14/GLEYA"/>
</dbReference>
<dbReference type="InterPro" id="IPR025887">
    <property type="entry name" value="Glyco_hydro_31_N_dom"/>
</dbReference>
<dbReference type="Pfam" id="PF17137">
    <property type="entry name" value="DUF5110"/>
    <property type="match status" value="1"/>
</dbReference>
<dbReference type="Pfam" id="PF13802">
    <property type="entry name" value="Gal_mutarotas_2"/>
    <property type="match status" value="1"/>
</dbReference>
<dbReference type="InterPro" id="IPR048395">
    <property type="entry name" value="Glyco_hydro_31_C"/>
</dbReference>
<dbReference type="InterPro" id="IPR013780">
    <property type="entry name" value="Glyco_hydro_b"/>
</dbReference>
<keyword evidence="2" id="KW-0378">Hydrolase</keyword>
<dbReference type="EMBL" id="SIXF01000018">
    <property type="protein sequence ID" value="TBO40866.1"/>
    <property type="molecule type" value="Genomic_DNA"/>
</dbReference>
<dbReference type="SUPFAM" id="SSF56988">
    <property type="entry name" value="Anthrax protective antigen"/>
    <property type="match status" value="1"/>
</dbReference>
<dbReference type="InterPro" id="IPR017853">
    <property type="entry name" value="GH"/>
</dbReference>
<dbReference type="GO" id="GO:0005975">
    <property type="term" value="P:carbohydrate metabolic process"/>
    <property type="evidence" value="ECO:0007669"/>
    <property type="project" value="InterPro"/>
</dbReference>
<keyword evidence="6" id="KW-1185">Reference proteome</keyword>
<gene>
    <name evidence="5" type="ORF">EYS08_17245</name>
</gene>
<dbReference type="CDD" id="cd06591">
    <property type="entry name" value="GH31_xylosidase_XylS"/>
    <property type="match status" value="1"/>
</dbReference>
<name>A0A4Q9HAG4_9SPHI</name>
<dbReference type="RefSeq" id="WP_131031194.1">
    <property type="nucleotide sequence ID" value="NZ_SIXF01000018.1"/>
</dbReference>
<dbReference type="Gene3D" id="2.60.40.1760">
    <property type="entry name" value="glycosyl hydrolase (family 31)"/>
    <property type="match status" value="1"/>
</dbReference>
<dbReference type="CDD" id="cd14752">
    <property type="entry name" value="GH31_N"/>
    <property type="match status" value="1"/>
</dbReference>
<dbReference type="InterPro" id="IPR051816">
    <property type="entry name" value="Glycosyl_Hydrolase_31"/>
</dbReference>
<feature type="domain" description="PA14" evidence="4">
    <location>
        <begin position="218"/>
        <end position="359"/>
    </location>
</feature>
<evidence type="ECO:0000259" key="4">
    <source>
        <dbReference type="PROSITE" id="PS51820"/>
    </source>
</evidence>
<feature type="signal peptide" evidence="3">
    <location>
        <begin position="1"/>
        <end position="19"/>
    </location>
</feature>
<dbReference type="SUPFAM" id="SSF51445">
    <property type="entry name" value="(Trans)glycosidases"/>
    <property type="match status" value="1"/>
</dbReference>
<sequence>MKRFSFFVIFLFVAGRLLAAEAVETLENGMKVHPKGGAAKTIEINVINSRIVRVQASPESTIPQVTSLCVIAGLTPTVPFKVTENAEFAQLSTQELTVKVSLVTGKVSFTDKFGKVVLQEAKRSFSPINVENDKGYTMQQVFSGTPGEAIYGLGQHQSDDFNYKHKSEDLFQYNTKVAVPFIMSTNNYGVLWDNYSQSKYGDPRDYKDLNQFTLFNKQGKKGFLTATYNQKNNAPIIRQESAIDYENLTTVKKFPADFNFNNGSVVWEGEILANQTDIYKFSLYYAGYTKVWLDGKLVVPERWRTSWNPNTYRFPFSLTKGKRTKIKLEWKPDGGVSYVGLKALSSSPIEKNGNISFWSEMGDKMDYYFVAGKNMDDVISGYRTLTGKASIMPKWAMGFWQSRERYKTQDELLNVVSEYRKRKIPLDNIVLDWNYWPENAWGSHQFDLKRFPDAKGMVDSVHKENANIMISVWPKFYATTDHFKQFKQKGWMYMQAVQDSVRDWIGPGYVGSFYDAYSPDAQKLFWKQMKENLYVKGFDAWWMDASEPNIRDCTDMEYRKKLCGPTALGSSTKYFNAYALMNANAIYNGQRETDNNKRVFLLTRSGFAGLQRYSTATWSGDIASRWEDLKAQIPAGLNFAMSGIPFWTMDIGGFCVEKRYGDGQLIFDETGNENADLKEWRELNLRWFQFGAFCPLFRSHGQFPYREIYNIAPEGHPVYKSLVYYDELRYRLMPYIYSLAGMAYHKDYTLMRSLAMDYTADKQTYGVSDQFLLGSGLMVCPVYSYKARSREVYFPSGNRWYDFYTGKQIEGGQKLNIEAPLERIPLFVPAGTILPVGDVMQYTSEKKADDIEIRVYKGKDGKFSLYEDEGNNYNYEKGAFSTINFEYNHANGTLTIGDREGTYEGMLSKRIFRVVAIGNSTAPAKVVQYNGAKMVVKL</sequence>
<organism evidence="5 6">
    <name type="scientific">Pedobacter kyonggii</name>
    <dbReference type="NCBI Taxonomy" id="1926871"/>
    <lineage>
        <taxon>Bacteria</taxon>
        <taxon>Pseudomonadati</taxon>
        <taxon>Bacteroidota</taxon>
        <taxon>Sphingobacteriia</taxon>
        <taxon>Sphingobacteriales</taxon>
        <taxon>Sphingobacteriaceae</taxon>
        <taxon>Pedobacter</taxon>
    </lineage>
</organism>
<dbReference type="OrthoDB" id="176168at2"/>
<dbReference type="PANTHER" id="PTHR43863">
    <property type="entry name" value="HYDROLASE, PUTATIVE (AFU_ORTHOLOGUE AFUA_1G03140)-RELATED"/>
    <property type="match status" value="1"/>
</dbReference>
<evidence type="ECO:0000256" key="1">
    <source>
        <dbReference type="ARBA" id="ARBA00007806"/>
    </source>
</evidence>
<dbReference type="Gene3D" id="3.20.20.80">
    <property type="entry name" value="Glycosidases"/>
    <property type="match status" value="1"/>
</dbReference>
<dbReference type="PROSITE" id="PS51820">
    <property type="entry name" value="PA14"/>
    <property type="match status" value="1"/>
</dbReference>
<dbReference type="SUPFAM" id="SSF74650">
    <property type="entry name" value="Galactose mutarotase-like"/>
    <property type="match status" value="1"/>
</dbReference>
<comment type="caution">
    <text evidence="5">The sequence shown here is derived from an EMBL/GenBank/DDBJ whole genome shotgun (WGS) entry which is preliminary data.</text>
</comment>
<reference evidence="5 6" key="1">
    <citation type="submission" date="2019-02" db="EMBL/GenBank/DDBJ databases">
        <title>Pedobacter kyonggii whole genome sequence analysis.</title>
        <authorList>
            <person name="Dahal R.H."/>
        </authorList>
    </citation>
    <scope>NUCLEOTIDE SEQUENCE [LARGE SCALE GENOMIC DNA]</scope>
    <source>
        <strain evidence="5 6">K-4-11-1</strain>
    </source>
</reference>
<dbReference type="Pfam" id="PF21365">
    <property type="entry name" value="Glyco_hydro_31_3rd"/>
    <property type="match status" value="1"/>
</dbReference>
<dbReference type="InterPro" id="IPR011013">
    <property type="entry name" value="Gal_mutarotase_sf_dom"/>
</dbReference>
<keyword evidence="2" id="KW-0326">Glycosidase</keyword>
<dbReference type="Pfam" id="PF01055">
    <property type="entry name" value="Glyco_hydro_31_2nd"/>
    <property type="match status" value="1"/>
</dbReference>
<dbReference type="Proteomes" id="UP000291819">
    <property type="component" value="Unassembled WGS sequence"/>
</dbReference>
<dbReference type="Gene3D" id="2.60.40.1180">
    <property type="entry name" value="Golgi alpha-mannosidase II"/>
    <property type="match status" value="2"/>
</dbReference>
<dbReference type="GO" id="GO:0004553">
    <property type="term" value="F:hydrolase activity, hydrolyzing O-glycosyl compounds"/>
    <property type="evidence" value="ECO:0007669"/>
    <property type="project" value="InterPro"/>
</dbReference>